<accession>A0A2M9CSF5</accession>
<comment type="catalytic activity">
    <reaction evidence="5">
        <text>[(1-&gt;4)-alpha-D-galacturonosyl methyl ester](n) + n H2O = [(1-&gt;4)-alpha-D-galacturonosyl](n) + n methanol + n H(+)</text>
        <dbReference type="Rhea" id="RHEA:22380"/>
        <dbReference type="Rhea" id="RHEA-COMP:14570"/>
        <dbReference type="Rhea" id="RHEA-COMP:14573"/>
        <dbReference type="ChEBI" id="CHEBI:15377"/>
        <dbReference type="ChEBI" id="CHEBI:15378"/>
        <dbReference type="ChEBI" id="CHEBI:17790"/>
        <dbReference type="ChEBI" id="CHEBI:140522"/>
        <dbReference type="ChEBI" id="CHEBI:140523"/>
        <dbReference type="EC" id="3.1.1.11"/>
    </reaction>
</comment>
<keyword evidence="2 5" id="KW-0378">Hydrolase</keyword>
<evidence type="ECO:0000256" key="1">
    <source>
        <dbReference type="ARBA" id="ARBA00008891"/>
    </source>
</evidence>
<evidence type="ECO:0000313" key="7">
    <source>
        <dbReference type="EMBL" id="PJJ74872.1"/>
    </source>
</evidence>
<dbReference type="InterPro" id="IPR033131">
    <property type="entry name" value="Pectinesterase_Asp_AS"/>
</dbReference>
<reference evidence="7 8" key="1">
    <citation type="submission" date="2017-11" db="EMBL/GenBank/DDBJ databases">
        <title>Genomic Encyclopedia of Archaeal and Bacterial Type Strains, Phase II (KMG-II): From Individual Species to Whole Genera.</title>
        <authorList>
            <person name="Goeker M."/>
        </authorList>
    </citation>
    <scope>NUCLEOTIDE SEQUENCE [LARGE SCALE GENOMIC DNA]</scope>
    <source>
        <strain evidence="7 8">DSM 27268</strain>
    </source>
</reference>
<feature type="active site" evidence="4">
    <location>
        <position position="196"/>
    </location>
</feature>
<dbReference type="EMBL" id="PGFG01000001">
    <property type="protein sequence ID" value="PJJ74872.1"/>
    <property type="molecule type" value="Genomic_DNA"/>
</dbReference>
<dbReference type="GO" id="GO:0045490">
    <property type="term" value="P:pectin catabolic process"/>
    <property type="evidence" value="ECO:0007669"/>
    <property type="project" value="UniProtKB-UniRule"/>
</dbReference>
<dbReference type="GO" id="GO:0009279">
    <property type="term" value="C:cell outer membrane"/>
    <property type="evidence" value="ECO:0007669"/>
    <property type="project" value="TreeGrafter"/>
</dbReference>
<evidence type="ECO:0000256" key="4">
    <source>
        <dbReference type="PROSITE-ProRule" id="PRU10040"/>
    </source>
</evidence>
<dbReference type="PANTHER" id="PTHR31321:SF57">
    <property type="entry name" value="PECTINESTERASE 53-RELATED"/>
    <property type="match status" value="1"/>
</dbReference>
<comment type="similarity">
    <text evidence="1">Belongs to the pectinesterase family.</text>
</comment>
<dbReference type="GO" id="GO:0042545">
    <property type="term" value="P:cell wall modification"/>
    <property type="evidence" value="ECO:0007669"/>
    <property type="project" value="UniProtKB-UniRule"/>
</dbReference>
<dbReference type="Pfam" id="PF01095">
    <property type="entry name" value="Pectinesterase"/>
    <property type="match status" value="1"/>
</dbReference>
<evidence type="ECO:0000313" key="8">
    <source>
        <dbReference type="Proteomes" id="UP000230000"/>
    </source>
</evidence>
<evidence type="ECO:0000256" key="5">
    <source>
        <dbReference type="RuleBase" id="RU000589"/>
    </source>
</evidence>
<keyword evidence="8" id="KW-1185">Reference proteome</keyword>
<dbReference type="InterPro" id="IPR000070">
    <property type="entry name" value="Pectinesterase_cat"/>
</dbReference>
<evidence type="ECO:0000256" key="3">
    <source>
        <dbReference type="ARBA" id="ARBA00023085"/>
    </source>
</evidence>
<dbReference type="AlphaFoldDB" id="A0A2M9CSF5"/>
<gene>
    <name evidence="7" type="ORF">BXY57_0437</name>
</gene>
<dbReference type="Proteomes" id="UP000230000">
    <property type="component" value="Unassembled WGS sequence"/>
</dbReference>
<protein>
    <recommendedName>
        <fullName evidence="5">Pectinesterase</fullName>
        <ecNumber evidence="5">3.1.1.11</ecNumber>
    </recommendedName>
</protein>
<dbReference type="PROSITE" id="PS00503">
    <property type="entry name" value="PECTINESTERASE_2"/>
    <property type="match status" value="1"/>
</dbReference>
<dbReference type="SUPFAM" id="SSF51126">
    <property type="entry name" value="Pectin lyase-like"/>
    <property type="match status" value="1"/>
</dbReference>
<dbReference type="OrthoDB" id="9804686at2"/>
<keyword evidence="3 5" id="KW-0063">Aspartyl esterase</keyword>
<dbReference type="Gene3D" id="2.160.20.10">
    <property type="entry name" value="Single-stranded right-handed beta-helix, Pectin lyase-like"/>
    <property type="match status" value="1"/>
</dbReference>
<comment type="pathway">
    <text evidence="5">Glycan metabolism; pectin degradation; 2-dehydro-3-deoxy-D-gluconate from pectin: step 1/5.</text>
</comment>
<dbReference type="InterPro" id="IPR012334">
    <property type="entry name" value="Pectin_lyas_fold"/>
</dbReference>
<dbReference type="GO" id="GO:0030599">
    <property type="term" value="F:pectinesterase activity"/>
    <property type="evidence" value="ECO:0007669"/>
    <property type="project" value="UniProtKB-UniRule"/>
</dbReference>
<evidence type="ECO:0000256" key="2">
    <source>
        <dbReference type="ARBA" id="ARBA00022801"/>
    </source>
</evidence>
<dbReference type="InterPro" id="IPR011050">
    <property type="entry name" value="Pectin_lyase_fold/virulence"/>
</dbReference>
<feature type="domain" description="Pectinesterase catalytic" evidence="6">
    <location>
        <begin position="37"/>
        <end position="324"/>
    </location>
</feature>
<dbReference type="UniPathway" id="UPA00545">
    <property type="reaction ID" value="UER00823"/>
</dbReference>
<evidence type="ECO:0000259" key="6">
    <source>
        <dbReference type="Pfam" id="PF01095"/>
    </source>
</evidence>
<dbReference type="RefSeq" id="WP_100313554.1">
    <property type="nucleotide sequence ID" value="NZ_PGFG01000001.1"/>
</dbReference>
<name>A0A2M9CSF5_9BACT</name>
<dbReference type="EC" id="3.1.1.11" evidence="5"/>
<dbReference type="PANTHER" id="PTHR31321">
    <property type="entry name" value="ACYL-COA THIOESTER HYDROLASE YBHC-RELATED"/>
    <property type="match status" value="1"/>
</dbReference>
<sequence>MKTYLFFLCMIPGFHQGCSKSDHPSSLHDVQAHTRKEIVVAKDGSGNYTTVQAAILAVPDSATDTTYIYIKNGIYREKIVIPAGKRFIKLIGECADSVILVYGDYASKTDSTGKPLGTSGSASIYIYASDIVAEDITFQNDAGPVGQAVAAYVSGDRVYFHHCRFLGFQDTLYTGNPQSSNSRQYYLDCYVEGTTDFIFGSATAVFDSCLIYCKNGGHYITAASTPQGTPYGYVFLHCKITGNASPQSFYLGRPWRPYARVVYLYCWLDHVIAPAGWINWHDTDNYLTTYYAEYQNTGPGYQPQQRVSWSHQLTGEEAGHYTLSAIFGDWHPVHE</sequence>
<comment type="caution">
    <text evidence="7">The sequence shown here is derived from an EMBL/GenBank/DDBJ whole genome shotgun (WGS) entry which is preliminary data.</text>
</comment>
<organism evidence="7 8">
    <name type="scientific">Thermoflavifilum aggregans</name>
    <dbReference type="NCBI Taxonomy" id="454188"/>
    <lineage>
        <taxon>Bacteria</taxon>
        <taxon>Pseudomonadati</taxon>
        <taxon>Bacteroidota</taxon>
        <taxon>Chitinophagia</taxon>
        <taxon>Chitinophagales</taxon>
        <taxon>Chitinophagaceae</taxon>
        <taxon>Thermoflavifilum</taxon>
    </lineage>
</organism>
<proteinExistence type="inferred from homology"/>